<accession>A0A7X3K3G7</accession>
<sequence>MTVTITAEAEQDLEAIANFIAADSPVRAVSFVRELVANCKVLANHPFRHPIVADYGRRLRRFPYKGYSIYYQVNSADDVVVVHILNDAMDHRGTFDS</sequence>
<dbReference type="EMBL" id="WQRF01000002">
    <property type="protein sequence ID" value="MVS99487.1"/>
    <property type="molecule type" value="Genomic_DNA"/>
</dbReference>
<comment type="similarity">
    <text evidence="1">Belongs to the RelE toxin family.</text>
</comment>
<dbReference type="PANTHER" id="PTHR33755:SF6">
    <property type="entry name" value="PLASMID STABILIZATION SYSTEM PROTEIN"/>
    <property type="match status" value="1"/>
</dbReference>
<evidence type="ECO:0000313" key="4">
    <source>
        <dbReference type="Proteomes" id="UP000438106"/>
    </source>
</evidence>
<evidence type="ECO:0000256" key="1">
    <source>
        <dbReference type="ARBA" id="ARBA00006226"/>
    </source>
</evidence>
<organism evidence="3 4">
    <name type="scientific">Devosia marina</name>
    <dbReference type="NCBI Taxonomy" id="2683198"/>
    <lineage>
        <taxon>Bacteria</taxon>
        <taxon>Pseudomonadati</taxon>
        <taxon>Pseudomonadota</taxon>
        <taxon>Alphaproteobacteria</taxon>
        <taxon>Hyphomicrobiales</taxon>
        <taxon>Devosiaceae</taxon>
        <taxon>Devosia</taxon>
    </lineage>
</organism>
<dbReference type="AlphaFoldDB" id="A0A7X3K3G7"/>
<dbReference type="InterPro" id="IPR035093">
    <property type="entry name" value="RelE/ParE_toxin_dom_sf"/>
</dbReference>
<protein>
    <submittedName>
        <fullName evidence="3">Type II toxin-antitoxin system RelE/ParE family toxin</fullName>
    </submittedName>
</protein>
<dbReference type="PANTHER" id="PTHR33755">
    <property type="entry name" value="TOXIN PARE1-RELATED"/>
    <property type="match status" value="1"/>
</dbReference>
<reference evidence="3 4" key="1">
    <citation type="submission" date="2019-12" db="EMBL/GenBank/DDBJ databases">
        <title>Devosia maris sp. nov., isolated from the deep seawater.</title>
        <authorList>
            <person name="Liu Y."/>
        </authorList>
    </citation>
    <scope>NUCLEOTIDE SEQUENCE [LARGE SCALE GENOMIC DNA]</scope>
    <source>
        <strain evidence="3 4">L53-10-65</strain>
    </source>
</reference>
<dbReference type="RefSeq" id="WP_157290302.1">
    <property type="nucleotide sequence ID" value="NZ_WQRF01000002.1"/>
</dbReference>
<evidence type="ECO:0000313" key="3">
    <source>
        <dbReference type="EMBL" id="MVS99487.1"/>
    </source>
</evidence>
<evidence type="ECO:0000256" key="2">
    <source>
        <dbReference type="ARBA" id="ARBA00022649"/>
    </source>
</evidence>
<gene>
    <name evidence="3" type="ORF">GO014_10680</name>
</gene>
<name>A0A7X3K3G7_9HYPH</name>
<dbReference type="Gene3D" id="3.30.2310.20">
    <property type="entry name" value="RelE-like"/>
    <property type="match status" value="1"/>
</dbReference>
<dbReference type="InterPro" id="IPR051803">
    <property type="entry name" value="TA_system_RelE-like_toxin"/>
</dbReference>
<proteinExistence type="inferred from homology"/>
<comment type="caution">
    <text evidence="3">The sequence shown here is derived from an EMBL/GenBank/DDBJ whole genome shotgun (WGS) entry which is preliminary data.</text>
</comment>
<dbReference type="InterPro" id="IPR007712">
    <property type="entry name" value="RelE/ParE_toxin"/>
</dbReference>
<keyword evidence="4" id="KW-1185">Reference proteome</keyword>
<keyword evidence="2" id="KW-1277">Toxin-antitoxin system</keyword>
<dbReference type="Pfam" id="PF05016">
    <property type="entry name" value="ParE_toxin"/>
    <property type="match status" value="1"/>
</dbReference>
<dbReference type="Proteomes" id="UP000438106">
    <property type="component" value="Unassembled WGS sequence"/>
</dbReference>